<feature type="compositionally biased region" description="Basic and acidic residues" evidence="12">
    <location>
        <begin position="66"/>
        <end position="76"/>
    </location>
</feature>
<dbReference type="GO" id="GO:0000981">
    <property type="term" value="F:DNA-binding transcription factor activity, RNA polymerase II-specific"/>
    <property type="evidence" value="ECO:0007669"/>
    <property type="project" value="TreeGrafter"/>
</dbReference>
<keyword evidence="6" id="KW-0862">Zinc</keyword>
<evidence type="ECO:0000256" key="1">
    <source>
        <dbReference type="ARBA" id="ARBA00004123"/>
    </source>
</evidence>
<dbReference type="FunFam" id="3.30.160.60:FF:001506">
    <property type="entry name" value="Zinc finger protein"/>
    <property type="match status" value="1"/>
</dbReference>
<evidence type="ECO:0000256" key="12">
    <source>
        <dbReference type="SAM" id="MobiDB-lite"/>
    </source>
</evidence>
<dbReference type="EMBL" id="CAMPGE010000364">
    <property type="protein sequence ID" value="CAI2359109.1"/>
    <property type="molecule type" value="Genomic_DNA"/>
</dbReference>
<dbReference type="PANTHER" id="PTHR14196">
    <property type="entry name" value="ODD-SKIPPED - RELATED"/>
    <property type="match status" value="1"/>
</dbReference>
<protein>
    <recommendedName>
        <fullName evidence="13">C2H2-type domain-containing protein</fullName>
    </recommendedName>
</protein>
<evidence type="ECO:0000259" key="13">
    <source>
        <dbReference type="PROSITE" id="PS50157"/>
    </source>
</evidence>
<dbReference type="InterPro" id="IPR050717">
    <property type="entry name" value="C2H2-ZF_Transcription_Reg"/>
</dbReference>
<organism evidence="14 15">
    <name type="scientific">Euplotes crassus</name>
    <dbReference type="NCBI Taxonomy" id="5936"/>
    <lineage>
        <taxon>Eukaryota</taxon>
        <taxon>Sar</taxon>
        <taxon>Alveolata</taxon>
        <taxon>Ciliophora</taxon>
        <taxon>Intramacronucleata</taxon>
        <taxon>Spirotrichea</taxon>
        <taxon>Hypotrichia</taxon>
        <taxon>Euplotida</taxon>
        <taxon>Euplotidae</taxon>
        <taxon>Moneuplotes</taxon>
    </lineage>
</organism>
<dbReference type="PROSITE" id="PS00028">
    <property type="entry name" value="ZINC_FINGER_C2H2_1"/>
    <property type="match status" value="2"/>
</dbReference>
<keyword evidence="8" id="KW-0238">DNA-binding</keyword>
<keyword evidence="5 11" id="KW-0863">Zinc-finger</keyword>
<keyword evidence="15" id="KW-1185">Reference proteome</keyword>
<keyword evidence="4" id="KW-0677">Repeat</keyword>
<feature type="domain" description="C2H2-type" evidence="13">
    <location>
        <begin position="225"/>
        <end position="249"/>
    </location>
</feature>
<evidence type="ECO:0000256" key="5">
    <source>
        <dbReference type="ARBA" id="ARBA00022771"/>
    </source>
</evidence>
<name>A0AAD1U2V0_EUPCR</name>
<comment type="caution">
    <text evidence="14">The sequence shown here is derived from an EMBL/GenBank/DDBJ whole genome shotgun (WGS) entry which is preliminary data.</text>
</comment>
<dbReference type="InterPro" id="IPR036236">
    <property type="entry name" value="Znf_C2H2_sf"/>
</dbReference>
<dbReference type="GO" id="GO:0000977">
    <property type="term" value="F:RNA polymerase II transcription regulatory region sequence-specific DNA binding"/>
    <property type="evidence" value="ECO:0007669"/>
    <property type="project" value="TreeGrafter"/>
</dbReference>
<dbReference type="SMART" id="SM00355">
    <property type="entry name" value="ZnF_C2H2"/>
    <property type="match status" value="2"/>
</dbReference>
<dbReference type="AlphaFoldDB" id="A0AAD1U2V0"/>
<evidence type="ECO:0000313" key="14">
    <source>
        <dbReference type="EMBL" id="CAI2359109.1"/>
    </source>
</evidence>
<dbReference type="PROSITE" id="PS50157">
    <property type="entry name" value="ZINC_FINGER_C2H2_2"/>
    <property type="match status" value="2"/>
</dbReference>
<dbReference type="GO" id="GO:0008270">
    <property type="term" value="F:zinc ion binding"/>
    <property type="evidence" value="ECO:0007669"/>
    <property type="project" value="UniProtKB-KW"/>
</dbReference>
<evidence type="ECO:0000256" key="8">
    <source>
        <dbReference type="ARBA" id="ARBA00023125"/>
    </source>
</evidence>
<feature type="compositionally biased region" description="Basic and acidic residues" evidence="12">
    <location>
        <begin position="159"/>
        <end position="169"/>
    </location>
</feature>
<feature type="domain" description="C2H2-type" evidence="13">
    <location>
        <begin position="195"/>
        <end position="224"/>
    </location>
</feature>
<dbReference type="Gene3D" id="3.30.160.60">
    <property type="entry name" value="Classic Zinc Finger"/>
    <property type="match status" value="2"/>
</dbReference>
<feature type="compositionally biased region" description="Basic and acidic residues" evidence="12">
    <location>
        <begin position="132"/>
        <end position="142"/>
    </location>
</feature>
<evidence type="ECO:0000256" key="10">
    <source>
        <dbReference type="ARBA" id="ARBA00023242"/>
    </source>
</evidence>
<dbReference type="GO" id="GO:0005634">
    <property type="term" value="C:nucleus"/>
    <property type="evidence" value="ECO:0007669"/>
    <property type="project" value="UniProtKB-SubCell"/>
</dbReference>
<keyword evidence="9" id="KW-0804">Transcription</keyword>
<keyword evidence="10" id="KW-0539">Nucleus</keyword>
<evidence type="ECO:0000256" key="4">
    <source>
        <dbReference type="ARBA" id="ARBA00022737"/>
    </source>
</evidence>
<accession>A0AAD1U2V0</accession>
<dbReference type="PANTHER" id="PTHR14196:SF12">
    <property type="entry name" value="ZINC FINGER PROTEIN 208-LIKE"/>
    <property type="match status" value="1"/>
</dbReference>
<evidence type="ECO:0000256" key="3">
    <source>
        <dbReference type="ARBA" id="ARBA00022723"/>
    </source>
</evidence>
<keyword evidence="3" id="KW-0479">Metal-binding</keyword>
<dbReference type="InterPro" id="IPR013087">
    <property type="entry name" value="Znf_C2H2_type"/>
</dbReference>
<reference evidence="14" key="1">
    <citation type="submission" date="2023-07" db="EMBL/GenBank/DDBJ databases">
        <authorList>
            <consortium name="AG Swart"/>
            <person name="Singh M."/>
            <person name="Singh A."/>
            <person name="Seah K."/>
            <person name="Emmerich C."/>
        </authorList>
    </citation>
    <scope>NUCLEOTIDE SEQUENCE</scope>
    <source>
        <strain evidence="14">DP1</strain>
    </source>
</reference>
<evidence type="ECO:0000256" key="6">
    <source>
        <dbReference type="ARBA" id="ARBA00022833"/>
    </source>
</evidence>
<evidence type="ECO:0000256" key="2">
    <source>
        <dbReference type="ARBA" id="ARBA00006991"/>
    </source>
</evidence>
<evidence type="ECO:0000256" key="9">
    <source>
        <dbReference type="ARBA" id="ARBA00023163"/>
    </source>
</evidence>
<comment type="subcellular location">
    <subcellularLocation>
        <location evidence="1">Nucleus</location>
    </subcellularLocation>
</comment>
<sequence>MDPTYPDTHDHFYEKLFSHMSQTRTLTLDIDFLDMNANPALKYSISKLRSPIILPVPLNALSNAVRRESTQRERSEGGLNEDLDIKTPLHLNNVEESRQSSPKEPEEEKPSEDGKASQKKIDMETHSFTSKTESKTPREKRSDKKRRSNKVVLSDEQMMEEKEKLKKQYDNPPDSDAFEIIYEKAKRKNKVKRSFKCTYNRCNRKFAKTWNLFDHLRTHTGERPFVCKICSKAFAQNGNLTKHMKVHES</sequence>
<proteinExistence type="inferred from homology"/>
<dbReference type="Pfam" id="PF00096">
    <property type="entry name" value="zf-C2H2"/>
    <property type="match status" value="1"/>
</dbReference>
<dbReference type="Proteomes" id="UP001295684">
    <property type="component" value="Unassembled WGS sequence"/>
</dbReference>
<gene>
    <name evidence="14" type="ORF">ECRASSUSDP1_LOCUS394</name>
</gene>
<feature type="compositionally biased region" description="Basic and acidic residues" evidence="12">
    <location>
        <begin position="83"/>
        <end position="125"/>
    </location>
</feature>
<evidence type="ECO:0000256" key="7">
    <source>
        <dbReference type="ARBA" id="ARBA00023015"/>
    </source>
</evidence>
<comment type="similarity">
    <text evidence="2">Belongs to the krueppel C2H2-type zinc-finger protein family.</text>
</comment>
<dbReference type="SUPFAM" id="SSF57667">
    <property type="entry name" value="beta-beta-alpha zinc fingers"/>
    <property type="match status" value="1"/>
</dbReference>
<keyword evidence="7" id="KW-0805">Transcription regulation</keyword>
<evidence type="ECO:0000256" key="11">
    <source>
        <dbReference type="PROSITE-ProRule" id="PRU00042"/>
    </source>
</evidence>
<feature type="region of interest" description="Disordered" evidence="12">
    <location>
        <begin position="66"/>
        <end position="172"/>
    </location>
</feature>
<evidence type="ECO:0000313" key="15">
    <source>
        <dbReference type="Proteomes" id="UP001295684"/>
    </source>
</evidence>